<dbReference type="InterPro" id="IPR036390">
    <property type="entry name" value="WH_DNA-bd_sf"/>
</dbReference>
<proteinExistence type="inferred from homology"/>
<comment type="caution">
    <text evidence="3">The sequence shown here is derived from an EMBL/GenBank/DDBJ whole genome shotgun (WGS) entry which is preliminary data.</text>
</comment>
<feature type="domain" description="Initiator Rep protein WH1" evidence="2">
    <location>
        <begin position="5"/>
        <end position="155"/>
    </location>
</feature>
<reference evidence="3 4" key="1">
    <citation type="submission" date="2022-01" db="EMBL/GenBank/DDBJ databases">
        <title>Whole genome-based taxonomy of the Shewanellaceae.</title>
        <authorList>
            <person name="Martin-Rodriguez A.J."/>
        </authorList>
    </citation>
    <scope>NUCLEOTIDE SEQUENCE [LARGE SCALE GENOMIC DNA]</scope>
    <source>
        <strain evidence="3 4">DSM 24955</strain>
    </source>
</reference>
<name>A0ABT0KWL1_9GAMM</name>
<organism evidence="3 4">
    <name type="scientific">Shewanella electrodiphila</name>
    <dbReference type="NCBI Taxonomy" id="934143"/>
    <lineage>
        <taxon>Bacteria</taxon>
        <taxon>Pseudomonadati</taxon>
        <taxon>Pseudomonadota</taxon>
        <taxon>Gammaproteobacteria</taxon>
        <taxon>Alteromonadales</taxon>
        <taxon>Shewanellaceae</taxon>
        <taxon>Shewanella</taxon>
    </lineage>
</organism>
<evidence type="ECO:0000313" key="3">
    <source>
        <dbReference type="EMBL" id="MCL1047951.1"/>
    </source>
</evidence>
<dbReference type="InterPro" id="IPR036388">
    <property type="entry name" value="WH-like_DNA-bd_sf"/>
</dbReference>
<dbReference type="Gene3D" id="1.10.10.10">
    <property type="entry name" value="Winged helix-like DNA-binding domain superfamily/Winged helix DNA-binding domain"/>
    <property type="match status" value="2"/>
</dbReference>
<dbReference type="Pfam" id="PF01051">
    <property type="entry name" value="Rep3_N"/>
    <property type="match status" value="1"/>
</dbReference>
<keyword evidence="4" id="KW-1185">Reference proteome</keyword>
<dbReference type="SUPFAM" id="SSF46785">
    <property type="entry name" value="Winged helix' DNA-binding domain"/>
    <property type="match status" value="2"/>
</dbReference>
<dbReference type="InterPro" id="IPR000525">
    <property type="entry name" value="Initiator_Rep_WH1"/>
</dbReference>
<dbReference type="Pfam" id="PF21205">
    <property type="entry name" value="Rep3_C"/>
    <property type="match status" value="1"/>
</dbReference>
<comment type="similarity">
    <text evidence="1">Belongs to the initiator RepB protein family.</text>
</comment>
<accession>A0ABT0KWL1</accession>
<dbReference type="EMBL" id="JAKIKU010000025">
    <property type="protein sequence ID" value="MCL1047951.1"/>
    <property type="molecule type" value="Genomic_DNA"/>
</dbReference>
<sequence>MSKLITKDNKLINASYSLGIPEQRVIFLAIVEARAQERMIDARGVLQIHASSYQEQFKVEKHSAYKALKSAANGLFESYFGYDYIHEKTGKPAHRVVRWAQAVSYIETAGMIELQFTDAVIPLITRLSEQYTEYDLKQVSELQSEYAIRLYELMMQWKSVGKTNKIPLAEFRTKLGVEPEQYKKMCNFKARVLDLAISQINDFTDVTATYEQHKSGRAVTGFTFKFKMKKNEEKTTANIESDNSDRSTIEGLNDKQLGRIARNPSFIADYNHLVSSTSPAGQNATEWEFEMTNRLKKDPSQFKKRPIKDYLEY</sequence>
<evidence type="ECO:0000313" key="4">
    <source>
        <dbReference type="Proteomes" id="UP001202134"/>
    </source>
</evidence>
<evidence type="ECO:0000259" key="2">
    <source>
        <dbReference type="Pfam" id="PF01051"/>
    </source>
</evidence>
<gene>
    <name evidence="3" type="primary">repM</name>
    <name evidence="3" type="ORF">L2737_21870</name>
</gene>
<protein>
    <submittedName>
        <fullName evidence="3">Replication initiation protein RepM</fullName>
    </submittedName>
</protein>
<dbReference type="NCBIfam" id="NF038290">
    <property type="entry name" value="repM_Acin"/>
    <property type="match status" value="1"/>
</dbReference>
<dbReference type="Proteomes" id="UP001202134">
    <property type="component" value="Unassembled WGS sequence"/>
</dbReference>
<evidence type="ECO:0000256" key="1">
    <source>
        <dbReference type="ARBA" id="ARBA00038283"/>
    </source>
</evidence>